<feature type="domain" description="Guanylate cyclase" evidence="2">
    <location>
        <begin position="427"/>
        <end position="559"/>
    </location>
</feature>
<keyword evidence="1" id="KW-1133">Transmembrane helix</keyword>
<proteinExistence type="predicted"/>
<comment type="caution">
    <text evidence="4">The sequence shown here is derived from an EMBL/GenBank/DDBJ whole genome shotgun (WGS) entry which is preliminary data.</text>
</comment>
<protein>
    <submittedName>
        <fullName evidence="4">HAMP domain-containing protein</fullName>
    </submittedName>
</protein>
<dbReference type="Gene3D" id="3.30.70.1230">
    <property type="entry name" value="Nucleotide cyclase"/>
    <property type="match status" value="1"/>
</dbReference>
<reference evidence="4" key="2">
    <citation type="journal article" date="2021" name="Microorganisms">
        <title>Bacterial Dimethylsulfoniopropionate Biosynthesis in the East China Sea.</title>
        <authorList>
            <person name="Liu J."/>
            <person name="Zhang Y."/>
            <person name="Liu J."/>
            <person name="Zhong H."/>
            <person name="Williams B.T."/>
            <person name="Zheng Y."/>
            <person name="Curson A.R.J."/>
            <person name="Sun C."/>
            <person name="Sun H."/>
            <person name="Song D."/>
            <person name="Wagner Mackenzie B."/>
            <person name="Bermejo Martinez A."/>
            <person name="Todd J.D."/>
            <person name="Zhang X.H."/>
        </authorList>
    </citation>
    <scope>NUCLEOTIDE SEQUENCE</scope>
    <source>
        <strain evidence="4">AESS21</strain>
    </source>
</reference>
<dbReference type="Pfam" id="PF00672">
    <property type="entry name" value="HAMP"/>
    <property type="match status" value="1"/>
</dbReference>
<dbReference type="GO" id="GO:0009190">
    <property type="term" value="P:cyclic nucleotide biosynthetic process"/>
    <property type="evidence" value="ECO:0007669"/>
    <property type="project" value="InterPro"/>
</dbReference>
<evidence type="ECO:0000256" key="1">
    <source>
        <dbReference type="SAM" id="Phobius"/>
    </source>
</evidence>
<dbReference type="InterPro" id="IPR003660">
    <property type="entry name" value="HAMP_dom"/>
</dbReference>
<dbReference type="PROSITE" id="PS50125">
    <property type="entry name" value="GUANYLATE_CYCLASE_2"/>
    <property type="match status" value="1"/>
</dbReference>
<dbReference type="InterPro" id="IPR029787">
    <property type="entry name" value="Nucleotide_cyclase"/>
</dbReference>
<dbReference type="RefSeq" id="WP_213214543.1">
    <property type="nucleotide sequence ID" value="NZ_QTKU01000001.1"/>
</dbReference>
<feature type="transmembrane region" description="Helical" evidence="1">
    <location>
        <begin position="20"/>
        <end position="44"/>
    </location>
</feature>
<dbReference type="GO" id="GO:0035556">
    <property type="term" value="P:intracellular signal transduction"/>
    <property type="evidence" value="ECO:0007669"/>
    <property type="project" value="InterPro"/>
</dbReference>
<dbReference type="Proteomes" id="UP000705379">
    <property type="component" value="Unassembled WGS sequence"/>
</dbReference>
<feature type="transmembrane region" description="Helical" evidence="1">
    <location>
        <begin position="323"/>
        <end position="344"/>
    </location>
</feature>
<dbReference type="EMBL" id="QTKU01000001">
    <property type="protein sequence ID" value="MBS8258788.1"/>
    <property type="molecule type" value="Genomic_DNA"/>
</dbReference>
<evidence type="ECO:0000259" key="2">
    <source>
        <dbReference type="PROSITE" id="PS50125"/>
    </source>
</evidence>
<accession>A0A944GPK7</accession>
<organism evidence="4 5">
    <name type="scientific">Roseibium polysiphoniae</name>
    <dbReference type="NCBI Taxonomy" id="2571221"/>
    <lineage>
        <taxon>Bacteria</taxon>
        <taxon>Pseudomonadati</taxon>
        <taxon>Pseudomonadota</taxon>
        <taxon>Alphaproteobacteria</taxon>
        <taxon>Hyphomicrobiales</taxon>
        <taxon>Stappiaceae</taxon>
        <taxon>Roseibium</taxon>
    </lineage>
</organism>
<name>A0A944GPK7_9HYPH</name>
<dbReference type="PANTHER" id="PTHR43081">
    <property type="entry name" value="ADENYLATE CYCLASE, TERMINAL-DIFFERENTIATION SPECIFIC-RELATED"/>
    <property type="match status" value="1"/>
</dbReference>
<dbReference type="Pfam" id="PF00211">
    <property type="entry name" value="Guanylate_cyc"/>
    <property type="match status" value="1"/>
</dbReference>
<dbReference type="CDD" id="cd06225">
    <property type="entry name" value="HAMP"/>
    <property type="match status" value="1"/>
</dbReference>
<evidence type="ECO:0000313" key="4">
    <source>
        <dbReference type="EMBL" id="MBS8258788.1"/>
    </source>
</evidence>
<dbReference type="GO" id="GO:0004016">
    <property type="term" value="F:adenylate cyclase activity"/>
    <property type="evidence" value="ECO:0007669"/>
    <property type="project" value="UniProtKB-ARBA"/>
</dbReference>
<reference evidence="4" key="1">
    <citation type="submission" date="2018-08" db="EMBL/GenBank/DDBJ databases">
        <authorList>
            <person name="Jin W."/>
            <person name="Wang H."/>
            <person name="Yang Y."/>
            <person name="Li M."/>
            <person name="Liu J."/>
        </authorList>
    </citation>
    <scope>NUCLEOTIDE SEQUENCE</scope>
    <source>
        <strain evidence="4">AESS21</strain>
    </source>
</reference>
<evidence type="ECO:0000313" key="5">
    <source>
        <dbReference type="Proteomes" id="UP000705379"/>
    </source>
</evidence>
<dbReference type="SMART" id="SM00304">
    <property type="entry name" value="HAMP"/>
    <property type="match status" value="1"/>
</dbReference>
<keyword evidence="1" id="KW-0472">Membrane</keyword>
<feature type="domain" description="HAMP" evidence="3">
    <location>
        <begin position="346"/>
        <end position="400"/>
    </location>
</feature>
<dbReference type="SMART" id="SM00044">
    <property type="entry name" value="CYCc"/>
    <property type="match status" value="1"/>
</dbReference>
<sequence>MSDIRKIDEKGQRRRLKVPLTRIISFSFGGFVAVALALVLYLSVLANFKNTFSLLNDKAILITQAIDRQLRDHFASVEHAVVDVKPFFDNGSISFDNVDEALEKMSLAVASNSRINVLVATDLNDDNFGVFKGPNGKLWPFKRQIPPGGERTYMLPRLTADSGPTWGALLHSDVGQFANISVPLVVDGEMIGTLTAASSLKALGQAIHSLDEGEDSTTFIIANGDDVVVHSDMKVFQTGEVTDKTLPVARNDLGDPVLAAMNAADRLESFQKAAELGIEVSRIETADDEFIMMRVVIPGYSDEPWIIGQYFRGVTISREVRRLTGSAAVGIGALIIAVLVAIWMGRRVARPLKALAKQSERVGSLALDEVEPLPRSRVQELDQVAVAFNSMVDGLRAMNTYVPRSLFAKLMRLGGKDAAGAREAELTILFTDIVGFTALSEHMSASETASYLNDHFAILVEAVESEGGTVDKFIGDGMLAFWGAPDARADHAAAAVRTARNIAAALQKVNDLAEERGENRLCMRIGIHTGTAVVGNVGALDRWNYTVVGDTVNVTERLQTLGREVGDGDEVVILASAETVARLPAEPGKDHAGEFSLRGRSTSLEVWKLDPFCAAPDTSDVLSPTAAE</sequence>
<dbReference type="AlphaFoldDB" id="A0A944GPK7"/>
<keyword evidence="1" id="KW-0812">Transmembrane</keyword>
<dbReference type="InterPro" id="IPR050697">
    <property type="entry name" value="Adenylyl/Guanylyl_Cyclase_3/4"/>
</dbReference>
<dbReference type="CDD" id="cd07302">
    <property type="entry name" value="CHD"/>
    <property type="match status" value="1"/>
</dbReference>
<dbReference type="PANTHER" id="PTHR43081:SF1">
    <property type="entry name" value="ADENYLATE CYCLASE, TERMINAL-DIFFERENTIATION SPECIFIC"/>
    <property type="match status" value="1"/>
</dbReference>
<dbReference type="Gene3D" id="6.10.340.10">
    <property type="match status" value="1"/>
</dbReference>
<dbReference type="PROSITE" id="PS50885">
    <property type="entry name" value="HAMP"/>
    <property type="match status" value="1"/>
</dbReference>
<dbReference type="SUPFAM" id="SSF55073">
    <property type="entry name" value="Nucleotide cyclase"/>
    <property type="match status" value="1"/>
</dbReference>
<dbReference type="InterPro" id="IPR001054">
    <property type="entry name" value="A/G_cyclase"/>
</dbReference>
<gene>
    <name evidence="4" type="ORF">DYI23_01035</name>
</gene>
<evidence type="ECO:0000259" key="3">
    <source>
        <dbReference type="PROSITE" id="PS50885"/>
    </source>
</evidence>
<dbReference type="GO" id="GO:0016020">
    <property type="term" value="C:membrane"/>
    <property type="evidence" value="ECO:0007669"/>
    <property type="project" value="InterPro"/>
</dbReference>